<reference evidence="2 3" key="1">
    <citation type="submission" date="2021-05" db="EMBL/GenBank/DDBJ databases">
        <authorList>
            <person name="Zahm M."/>
            <person name="Klopp C."/>
            <person name="Cabau C."/>
            <person name="Kuhl H."/>
            <person name="Suciu R."/>
            <person name="Ciorpac M."/>
            <person name="Holostenco D."/>
            <person name="Gessner J."/>
            <person name="Wuertz S."/>
            <person name="Hohne C."/>
            <person name="Stock M."/>
            <person name="Gislard M."/>
            <person name="Lluch J."/>
            <person name="Milhes M."/>
            <person name="Lampietro C."/>
            <person name="Lopez Roques C."/>
            <person name="Donnadieu C."/>
            <person name="Du K."/>
            <person name="Schartl M."/>
            <person name="Guiguen Y."/>
        </authorList>
    </citation>
    <scope>NUCLEOTIDE SEQUENCE [LARGE SCALE GENOMIC DNA]</scope>
    <source>
        <strain evidence="2">Hh-F2</strain>
        <tissue evidence="2">Blood</tissue>
    </source>
</reference>
<dbReference type="EMBL" id="JAHFZB010000018">
    <property type="protein sequence ID" value="KAK6479157.1"/>
    <property type="molecule type" value="Genomic_DNA"/>
</dbReference>
<name>A0ABR0Z2V1_HUSHU</name>
<comment type="caution">
    <text evidence="2">The sequence shown here is derived from an EMBL/GenBank/DDBJ whole genome shotgun (WGS) entry which is preliminary data.</text>
</comment>
<proteinExistence type="predicted"/>
<evidence type="ECO:0000313" key="3">
    <source>
        <dbReference type="Proteomes" id="UP001369086"/>
    </source>
</evidence>
<keyword evidence="3" id="KW-1185">Reference proteome</keyword>
<organism evidence="2 3">
    <name type="scientific">Huso huso</name>
    <name type="common">Beluga</name>
    <name type="synonym">Acipenser huso</name>
    <dbReference type="NCBI Taxonomy" id="61971"/>
    <lineage>
        <taxon>Eukaryota</taxon>
        <taxon>Metazoa</taxon>
        <taxon>Chordata</taxon>
        <taxon>Craniata</taxon>
        <taxon>Vertebrata</taxon>
        <taxon>Euteleostomi</taxon>
        <taxon>Actinopterygii</taxon>
        <taxon>Chondrostei</taxon>
        <taxon>Acipenseriformes</taxon>
        <taxon>Acipenseridae</taxon>
        <taxon>Huso</taxon>
    </lineage>
</organism>
<evidence type="ECO:0000313" key="2">
    <source>
        <dbReference type="EMBL" id="KAK6479157.1"/>
    </source>
</evidence>
<feature type="region of interest" description="Disordered" evidence="1">
    <location>
        <begin position="1"/>
        <end position="22"/>
    </location>
</feature>
<protein>
    <submittedName>
        <fullName evidence="2">Kinesin-like protein KIF28P</fullName>
    </submittedName>
</protein>
<accession>A0ABR0Z2V1</accession>
<dbReference type="Proteomes" id="UP001369086">
    <property type="component" value="Unassembled WGS sequence"/>
</dbReference>
<feature type="compositionally biased region" description="Basic and acidic residues" evidence="1">
    <location>
        <begin position="1"/>
        <end position="10"/>
    </location>
</feature>
<gene>
    <name evidence="2" type="ORF">HHUSO_G19829</name>
</gene>
<sequence>MRGEMEERARQGPIPDNTTISEKLSNDRLSGRSAFPNFDAEFAKALKRFYFGMNGVKGKLNHLKEIRPLDEYNIRSLQYFVDERIELIKEFGGDLEGCVGKMKSDVEKIIQKKKEIHLALSAK</sequence>
<evidence type="ECO:0000256" key="1">
    <source>
        <dbReference type="SAM" id="MobiDB-lite"/>
    </source>
</evidence>